<sequence>MRLAQLSILVFMVRLYACNLSLAFEYEPRYDCIAAFKINMMVLLHMSSV</sequence>
<accession>A0A1N6MTQ6</accession>
<reference evidence="2" key="1">
    <citation type="submission" date="2016-12" db="EMBL/GenBank/DDBJ databases">
        <authorList>
            <person name="Gaudriault S."/>
        </authorList>
    </citation>
    <scope>NUCLEOTIDE SEQUENCE [LARGE SCALE GENOMIC DNA]</scope>
    <source>
        <strain evidence="2">HGB1681 (deposited as PTA-6826 in the American Type Culture Collection)</strain>
    </source>
</reference>
<gene>
    <name evidence="1" type="ORF">XIS1_1370053</name>
</gene>
<evidence type="ECO:0000313" key="2">
    <source>
        <dbReference type="Proteomes" id="UP000196435"/>
    </source>
</evidence>
<name>A0A1N6MTQ6_9GAMM</name>
<dbReference type="EMBL" id="FTLG01000043">
    <property type="protein sequence ID" value="SIP72197.1"/>
    <property type="molecule type" value="Genomic_DNA"/>
</dbReference>
<protein>
    <submittedName>
        <fullName evidence="1">Uncharacterized protein</fullName>
    </submittedName>
</protein>
<evidence type="ECO:0000313" key="1">
    <source>
        <dbReference type="EMBL" id="SIP72197.1"/>
    </source>
</evidence>
<dbReference type="Proteomes" id="UP000196435">
    <property type="component" value="Unassembled WGS sequence"/>
</dbReference>
<dbReference type="AlphaFoldDB" id="A0A1N6MTQ6"/>
<organism evidence="1 2">
    <name type="scientific">Xenorhabdus innexi</name>
    <dbReference type="NCBI Taxonomy" id="290109"/>
    <lineage>
        <taxon>Bacteria</taxon>
        <taxon>Pseudomonadati</taxon>
        <taxon>Pseudomonadota</taxon>
        <taxon>Gammaproteobacteria</taxon>
        <taxon>Enterobacterales</taxon>
        <taxon>Morganellaceae</taxon>
        <taxon>Xenorhabdus</taxon>
    </lineage>
</organism>
<proteinExistence type="predicted"/>